<gene>
    <name evidence="11" type="ORF">ETH_00030180</name>
</gene>
<dbReference type="GO" id="GO:0019288">
    <property type="term" value="P:isopentenyl diphosphate biosynthetic process, methylerythritol 4-phosphate pathway"/>
    <property type="evidence" value="ECO:0007669"/>
    <property type="project" value="UniProtKB-UniPathway"/>
</dbReference>
<dbReference type="HAMAP" id="MF_00107">
    <property type="entry name" value="IspF"/>
    <property type="match status" value="1"/>
</dbReference>
<proteinExistence type="inferred from homology"/>
<evidence type="ECO:0000256" key="3">
    <source>
        <dbReference type="ARBA" id="ARBA00004709"/>
    </source>
</evidence>
<dbReference type="CDD" id="cd00554">
    <property type="entry name" value="MECDP_synthase"/>
    <property type="match status" value="1"/>
</dbReference>
<evidence type="ECO:0000256" key="7">
    <source>
        <dbReference type="ARBA" id="ARBA00023239"/>
    </source>
</evidence>
<dbReference type="PROSITE" id="PS01350">
    <property type="entry name" value="ISPF"/>
    <property type="match status" value="1"/>
</dbReference>
<comment type="cofactor">
    <cofactor evidence="2">
        <name>a divalent metal cation</name>
        <dbReference type="ChEBI" id="CHEBI:60240"/>
    </cofactor>
</comment>
<organism evidence="11 12">
    <name type="scientific">Eimeria tenella</name>
    <name type="common">Coccidian parasite</name>
    <dbReference type="NCBI Taxonomy" id="5802"/>
    <lineage>
        <taxon>Eukaryota</taxon>
        <taxon>Sar</taxon>
        <taxon>Alveolata</taxon>
        <taxon>Apicomplexa</taxon>
        <taxon>Conoidasida</taxon>
        <taxon>Coccidia</taxon>
        <taxon>Eucoccidiorida</taxon>
        <taxon>Eimeriorina</taxon>
        <taxon>Eimeriidae</taxon>
        <taxon>Eimeria</taxon>
    </lineage>
</organism>
<dbReference type="GO" id="GO:0016114">
    <property type="term" value="P:terpenoid biosynthetic process"/>
    <property type="evidence" value="ECO:0007669"/>
    <property type="project" value="InterPro"/>
</dbReference>
<dbReference type="GeneID" id="25255115"/>
<reference evidence="11" key="1">
    <citation type="submission" date="2013-10" db="EMBL/GenBank/DDBJ databases">
        <title>Genomic analysis of the causative agents of coccidiosis in chickens.</title>
        <authorList>
            <person name="Reid A.J."/>
            <person name="Blake D."/>
            <person name="Billington K."/>
            <person name="Browne H."/>
            <person name="Dunn M."/>
            <person name="Hung S."/>
            <person name="Kawahara F."/>
            <person name="Miranda-Saavedra D."/>
            <person name="Mourier T."/>
            <person name="Nagra H."/>
            <person name="Otto T.D."/>
            <person name="Rawlings N."/>
            <person name="Sanchez A."/>
            <person name="Sanders M."/>
            <person name="Subramaniam C."/>
            <person name="Tay Y."/>
            <person name="Dear P."/>
            <person name="Doerig C."/>
            <person name="Gruber A."/>
            <person name="Parkinson J."/>
            <person name="Shirley M."/>
            <person name="Wan K.L."/>
            <person name="Berriman M."/>
            <person name="Tomley F."/>
            <person name="Pain A."/>
        </authorList>
    </citation>
    <scope>NUCLEOTIDE SEQUENCE [LARGE SCALE GENOMIC DNA]</scope>
    <source>
        <strain evidence="11">Houghton</strain>
    </source>
</reference>
<keyword evidence="5" id="KW-0479">Metal-binding</keyword>
<dbReference type="GO" id="GO:0046872">
    <property type="term" value="F:metal ion binding"/>
    <property type="evidence" value="ECO:0007669"/>
    <property type="project" value="UniProtKB-KW"/>
</dbReference>
<feature type="chain" id="PRO_5004673485" description="2-C-methyl-D-erythritol 2,4-cyclodiphosphate synthase" evidence="9">
    <location>
        <begin position="24"/>
        <end position="405"/>
    </location>
</feature>
<accession>U6KJK7</accession>
<keyword evidence="12" id="KW-1185">Reference proteome</keyword>
<dbReference type="EC" id="4.6.1.12" evidence="4 8"/>
<dbReference type="SUPFAM" id="SSF69765">
    <property type="entry name" value="IpsF-like"/>
    <property type="match status" value="1"/>
</dbReference>
<dbReference type="VEuPathDB" id="ToxoDB:ETH_00030180"/>
<dbReference type="InterPro" id="IPR036571">
    <property type="entry name" value="MECDP_synthase_sf"/>
</dbReference>
<evidence type="ECO:0000313" key="11">
    <source>
        <dbReference type="EMBL" id="CDJ38114.1"/>
    </source>
</evidence>
<evidence type="ECO:0000313" key="12">
    <source>
        <dbReference type="Proteomes" id="UP000030747"/>
    </source>
</evidence>
<comment type="catalytic activity">
    <reaction evidence="1 8">
        <text>4-CDP-2-C-methyl-D-erythritol 2-phosphate = 2-C-methyl-D-erythritol 2,4-cyclic diphosphate + CMP</text>
        <dbReference type="Rhea" id="RHEA:23864"/>
        <dbReference type="ChEBI" id="CHEBI:57919"/>
        <dbReference type="ChEBI" id="CHEBI:58483"/>
        <dbReference type="ChEBI" id="CHEBI:60377"/>
        <dbReference type="EC" id="4.6.1.12"/>
    </reaction>
</comment>
<dbReference type="AlphaFoldDB" id="U6KJK7"/>
<dbReference type="Proteomes" id="UP000030747">
    <property type="component" value="Unassembled WGS sequence"/>
</dbReference>
<comment type="similarity">
    <text evidence="8">Belongs to the IspF family.</text>
</comment>
<dbReference type="InterPro" id="IPR020555">
    <property type="entry name" value="MECDP_synthase_CS"/>
</dbReference>
<protein>
    <recommendedName>
        <fullName evidence="4 8">2-C-methyl-D-erythritol 2,4-cyclodiphosphate synthase</fullName>
        <ecNumber evidence="4 8">4.6.1.12</ecNumber>
    </recommendedName>
</protein>
<evidence type="ECO:0000256" key="6">
    <source>
        <dbReference type="ARBA" id="ARBA00023229"/>
    </source>
</evidence>
<sequence>MTSFTHMLLAAAVLLLQQQWVQRFSCNALSFHRDPSAAAATAAAAATLAATTQLSNVDLLAKPRHCPSVGPQQQQQRLQKQRRSAAAFLGPHAAAAPLQHAASSAFFSGAAVPAAAAAAANASTVNLIGATLVEVAAAPAAAAAAGAAAADLPFRIGHGYDLHRLSTNPKEMTGPLILSGVSFAPEIPAAAGSAEAKQQQSEATAAAAEGAAGEVQRGDSFLSVASSGFRRLLQYSASVASSISSSSSSSKSNKSNLGVGVVAHSDGDVVLHAAADAVFAAAGAADIGQQFPDTAAENKGRNSREFVAAAVAAAAAAGYTVAQVDVTLMLQRPRISSKKQQMIDTLAAALGISSSKVSLKAKTGEGVGPVGRGEAVECHAVALLQRQATDAAPEAAAAAAEAAED</sequence>
<evidence type="ECO:0000256" key="4">
    <source>
        <dbReference type="ARBA" id="ARBA00012579"/>
    </source>
</evidence>
<dbReference type="EMBL" id="HG673812">
    <property type="protein sequence ID" value="CDJ38114.1"/>
    <property type="molecule type" value="Genomic_DNA"/>
</dbReference>
<keyword evidence="6 8" id="KW-0414">Isoprene biosynthesis</keyword>
<dbReference type="PANTHER" id="PTHR43181:SF1">
    <property type="entry name" value="2-C-METHYL-D-ERYTHRITOL 2,4-CYCLODIPHOSPHATE SYNTHASE, CHLOROPLASTIC"/>
    <property type="match status" value="1"/>
</dbReference>
<keyword evidence="7 8" id="KW-0456">Lyase</keyword>
<dbReference type="PANTHER" id="PTHR43181">
    <property type="entry name" value="2-C-METHYL-D-ERYTHRITOL 2,4-CYCLODIPHOSPHATE SYNTHASE, CHLOROPLASTIC"/>
    <property type="match status" value="1"/>
</dbReference>
<dbReference type="InterPro" id="IPR003526">
    <property type="entry name" value="MECDP_synthase"/>
</dbReference>
<dbReference type="VEuPathDB" id="ToxoDB:ETH2_0609200"/>
<name>U6KJK7_EIMTE</name>
<dbReference type="Gene3D" id="3.30.1330.50">
    <property type="entry name" value="2-C-methyl-D-erythritol 2,4-cyclodiphosphate synthase"/>
    <property type="match status" value="1"/>
</dbReference>
<dbReference type="NCBIfam" id="TIGR00151">
    <property type="entry name" value="ispF"/>
    <property type="match status" value="1"/>
</dbReference>
<evidence type="ECO:0000256" key="5">
    <source>
        <dbReference type="ARBA" id="ARBA00022723"/>
    </source>
</evidence>
<comment type="pathway">
    <text evidence="3">Isoprenoid biosynthesis; isopentenyl diphosphate biosynthesis via DXP pathway; isopentenyl diphosphate from 1-deoxy-D-xylulose 5-phosphate: step 4/6.</text>
</comment>
<dbReference type="Pfam" id="PF02542">
    <property type="entry name" value="YgbB"/>
    <property type="match status" value="1"/>
</dbReference>
<dbReference type="GO" id="GO:0008685">
    <property type="term" value="F:2-C-methyl-D-erythritol 2,4-cyclodiphosphate synthase activity"/>
    <property type="evidence" value="ECO:0007669"/>
    <property type="project" value="UniProtKB-EC"/>
</dbReference>
<evidence type="ECO:0000256" key="9">
    <source>
        <dbReference type="SAM" id="SignalP"/>
    </source>
</evidence>
<dbReference type="OrthoDB" id="2015434at2759"/>
<evidence type="ECO:0000256" key="1">
    <source>
        <dbReference type="ARBA" id="ARBA00000200"/>
    </source>
</evidence>
<evidence type="ECO:0000259" key="10">
    <source>
        <dbReference type="Pfam" id="PF02542"/>
    </source>
</evidence>
<reference evidence="11" key="2">
    <citation type="submission" date="2013-10" db="EMBL/GenBank/DDBJ databases">
        <authorList>
            <person name="Aslett M."/>
        </authorList>
    </citation>
    <scope>NUCLEOTIDE SEQUENCE [LARGE SCALE GENOMIC DNA]</scope>
    <source>
        <strain evidence="11">Houghton</strain>
    </source>
</reference>
<keyword evidence="9" id="KW-0732">Signal</keyword>
<feature type="domain" description="2-C-methyl-D-erythritol 2,4-cyclodiphosphate synthase" evidence="10">
    <location>
        <begin position="259"/>
        <end position="384"/>
    </location>
</feature>
<evidence type="ECO:0000256" key="8">
    <source>
        <dbReference type="RuleBase" id="RU004395"/>
    </source>
</evidence>
<feature type="signal peptide" evidence="9">
    <location>
        <begin position="1"/>
        <end position="23"/>
    </location>
</feature>
<dbReference type="RefSeq" id="XP_013228952.1">
    <property type="nucleotide sequence ID" value="XM_013373498.1"/>
</dbReference>
<dbReference type="UniPathway" id="UPA00056">
    <property type="reaction ID" value="UER00095"/>
</dbReference>
<evidence type="ECO:0000256" key="2">
    <source>
        <dbReference type="ARBA" id="ARBA00001968"/>
    </source>
</evidence>